<proteinExistence type="predicted"/>
<evidence type="ECO:0000313" key="3">
    <source>
        <dbReference type="Proteomes" id="UP001595803"/>
    </source>
</evidence>
<feature type="compositionally biased region" description="Polar residues" evidence="1">
    <location>
        <begin position="9"/>
        <end position="39"/>
    </location>
</feature>
<feature type="compositionally biased region" description="Basic and acidic residues" evidence="1">
    <location>
        <begin position="47"/>
        <end position="63"/>
    </location>
</feature>
<accession>A0ABV7ZH51</accession>
<comment type="caution">
    <text evidence="2">The sequence shown here is derived from an EMBL/GenBank/DDBJ whole genome shotgun (WGS) entry which is preliminary data.</text>
</comment>
<organism evidence="2 3">
    <name type="scientific">Deinococcus rufus</name>
    <dbReference type="NCBI Taxonomy" id="2136097"/>
    <lineage>
        <taxon>Bacteria</taxon>
        <taxon>Thermotogati</taxon>
        <taxon>Deinococcota</taxon>
        <taxon>Deinococci</taxon>
        <taxon>Deinococcales</taxon>
        <taxon>Deinococcaceae</taxon>
        <taxon>Deinococcus</taxon>
    </lineage>
</organism>
<feature type="region of interest" description="Disordered" evidence="1">
    <location>
        <begin position="1"/>
        <end position="63"/>
    </location>
</feature>
<reference evidence="3" key="1">
    <citation type="journal article" date="2019" name="Int. J. Syst. Evol. Microbiol.">
        <title>The Global Catalogue of Microorganisms (GCM) 10K type strain sequencing project: providing services to taxonomists for standard genome sequencing and annotation.</title>
        <authorList>
            <consortium name="The Broad Institute Genomics Platform"/>
            <consortium name="The Broad Institute Genome Sequencing Center for Infectious Disease"/>
            <person name="Wu L."/>
            <person name="Ma J."/>
        </authorList>
    </citation>
    <scope>NUCLEOTIDE SEQUENCE [LARGE SCALE GENOMIC DNA]</scope>
    <source>
        <strain evidence="3">CCTCC AB 2017081</strain>
    </source>
</reference>
<dbReference type="EMBL" id="JBHRZG010000024">
    <property type="protein sequence ID" value="MFC3835631.1"/>
    <property type="molecule type" value="Genomic_DNA"/>
</dbReference>
<dbReference type="Proteomes" id="UP001595803">
    <property type="component" value="Unassembled WGS sequence"/>
</dbReference>
<evidence type="ECO:0000313" key="2">
    <source>
        <dbReference type="EMBL" id="MFC3835631.1"/>
    </source>
</evidence>
<name>A0ABV7ZH51_9DEIO</name>
<evidence type="ECO:0000256" key="1">
    <source>
        <dbReference type="SAM" id="MobiDB-lite"/>
    </source>
</evidence>
<sequence>MEDDRKDTLSTPETMDTHTGSDTATHGANTNLDTNTQGGPQTGADRAATEEIERQHAPQDEQE</sequence>
<dbReference type="RefSeq" id="WP_322474423.1">
    <property type="nucleotide sequence ID" value="NZ_JBHRZG010000024.1"/>
</dbReference>
<protein>
    <submittedName>
        <fullName evidence="2">Uncharacterized protein</fullName>
    </submittedName>
</protein>
<gene>
    <name evidence="2" type="ORF">ACFOSB_22430</name>
</gene>
<keyword evidence="3" id="KW-1185">Reference proteome</keyword>